<proteinExistence type="predicted"/>
<sequence>MKKILVIIFSLLISCLGYSQVTGYGYTMKLGPASNQVSLYVMPRGSGKVLWTQIEFAVGFKISDGVPTGTWATDSVLNSMFGREYAPVIDNAGSNGVPSVSVNPAGFSYHAYSINLAPGVFQTADVTSGTEYRIGTITYKVPGGKTFTPYLLDFADFGNSGDGATYVGDIDNGPSFLYPGYFIPSDIPGSAYFYSVANGGYNNSGSLLVDIGAGNSALTPTMTLLPLKLLSFTAKQSNSASLLNWTVSEQQNTATFIVERSTDGVTYSKIGTVAAAGNYAGKQTYSFTDANTATGPNYYRLKMVDIDGKFTYSPVKTVNFDAAALSLQITPNPTQGVCYVKGLTQPAVIKLIDVNGRVLLVQNGVTSSSPISVTSLARAVYFVQVIQNGQVLSTLKLIKE</sequence>
<dbReference type="PROSITE" id="PS51257">
    <property type="entry name" value="PROKAR_LIPOPROTEIN"/>
    <property type="match status" value="1"/>
</dbReference>
<dbReference type="Pfam" id="PF18962">
    <property type="entry name" value="Por_Secre_tail"/>
    <property type="match status" value="1"/>
</dbReference>
<protein>
    <submittedName>
        <fullName evidence="2">T9SS type A sorting domain-containing protein</fullName>
    </submittedName>
</protein>
<dbReference type="AlphaFoldDB" id="A0A9E2W7T3"/>
<comment type="caution">
    <text evidence="2">The sequence shown here is derived from an EMBL/GenBank/DDBJ whole genome shotgun (WGS) entry which is preliminary data.</text>
</comment>
<keyword evidence="3" id="KW-1185">Reference proteome</keyword>
<evidence type="ECO:0000259" key="1">
    <source>
        <dbReference type="Pfam" id="PF18962"/>
    </source>
</evidence>
<dbReference type="Proteomes" id="UP000812270">
    <property type="component" value="Unassembled WGS sequence"/>
</dbReference>
<evidence type="ECO:0000313" key="3">
    <source>
        <dbReference type="Proteomes" id="UP000812270"/>
    </source>
</evidence>
<accession>A0A9E2W7T3</accession>
<name>A0A9E2W7T3_9BACT</name>
<dbReference type="EMBL" id="JAHSPG010000003">
    <property type="protein sequence ID" value="MBV4356837.1"/>
    <property type="molecule type" value="Genomic_DNA"/>
</dbReference>
<gene>
    <name evidence="2" type="ORF">KTO63_06770</name>
</gene>
<dbReference type="NCBIfam" id="TIGR04183">
    <property type="entry name" value="Por_Secre_tail"/>
    <property type="match status" value="1"/>
</dbReference>
<dbReference type="InterPro" id="IPR026444">
    <property type="entry name" value="Secre_tail"/>
</dbReference>
<organism evidence="2 3">
    <name type="scientific">Pinibacter aurantiacus</name>
    <dbReference type="NCBI Taxonomy" id="2851599"/>
    <lineage>
        <taxon>Bacteria</taxon>
        <taxon>Pseudomonadati</taxon>
        <taxon>Bacteroidota</taxon>
        <taxon>Chitinophagia</taxon>
        <taxon>Chitinophagales</taxon>
        <taxon>Chitinophagaceae</taxon>
        <taxon>Pinibacter</taxon>
    </lineage>
</organism>
<evidence type="ECO:0000313" key="2">
    <source>
        <dbReference type="EMBL" id="MBV4356837.1"/>
    </source>
</evidence>
<dbReference type="RefSeq" id="WP_217790475.1">
    <property type="nucleotide sequence ID" value="NZ_JAHSPG010000003.1"/>
</dbReference>
<reference evidence="2" key="1">
    <citation type="submission" date="2021-06" db="EMBL/GenBank/DDBJ databases">
        <authorList>
            <person name="Huq M.A."/>
        </authorList>
    </citation>
    <scope>NUCLEOTIDE SEQUENCE</scope>
    <source>
        <strain evidence="2">MAH-26</strain>
    </source>
</reference>
<feature type="domain" description="Secretion system C-terminal sorting" evidence="1">
    <location>
        <begin position="331"/>
        <end position="392"/>
    </location>
</feature>